<evidence type="ECO:0000256" key="3">
    <source>
        <dbReference type="ARBA" id="ARBA00022617"/>
    </source>
</evidence>
<dbReference type="InterPro" id="IPR001128">
    <property type="entry name" value="Cyt_P450"/>
</dbReference>
<dbReference type="EMBL" id="FUEZ01000004">
    <property type="protein sequence ID" value="SPM41407.1"/>
    <property type="molecule type" value="Genomic_DNA"/>
</dbReference>
<evidence type="ECO:0000256" key="1">
    <source>
        <dbReference type="ARBA" id="ARBA00001971"/>
    </source>
</evidence>
<gene>
    <name evidence="8" type="ORF">MNAB215_3612</name>
</gene>
<accession>A0A2U3PCB6</accession>
<dbReference type="FunFam" id="1.10.630.10:FF:000018">
    <property type="entry name" value="Cytochrome P450 monooxygenase"/>
    <property type="match status" value="1"/>
</dbReference>
<evidence type="ECO:0000256" key="7">
    <source>
        <dbReference type="ARBA" id="ARBA00023033"/>
    </source>
</evidence>
<evidence type="ECO:0000313" key="9">
    <source>
        <dbReference type="Proteomes" id="UP000240424"/>
    </source>
</evidence>
<feature type="non-terminal residue" evidence="8">
    <location>
        <position position="1"/>
    </location>
</feature>
<dbReference type="GO" id="GO:0005506">
    <property type="term" value="F:iron ion binding"/>
    <property type="evidence" value="ECO:0007669"/>
    <property type="project" value="InterPro"/>
</dbReference>
<organism evidence="8 9">
    <name type="scientific">Mycobacterium numidiamassiliense</name>
    <dbReference type="NCBI Taxonomy" id="1841861"/>
    <lineage>
        <taxon>Bacteria</taxon>
        <taxon>Bacillati</taxon>
        <taxon>Actinomycetota</taxon>
        <taxon>Actinomycetes</taxon>
        <taxon>Mycobacteriales</taxon>
        <taxon>Mycobacteriaceae</taxon>
        <taxon>Mycobacterium</taxon>
    </lineage>
</organism>
<protein>
    <submittedName>
        <fullName evidence="8">Cytochrome P450</fullName>
    </submittedName>
</protein>
<keyword evidence="6" id="KW-0408">Iron</keyword>
<comment type="similarity">
    <text evidence="2">Belongs to the cytochrome P450 family.</text>
</comment>
<dbReference type="PANTHER" id="PTHR46696:SF4">
    <property type="entry name" value="BIOTIN BIOSYNTHESIS CYTOCHROME P450"/>
    <property type="match status" value="1"/>
</dbReference>
<proteinExistence type="inferred from homology"/>
<dbReference type="GO" id="GO:0036199">
    <property type="term" value="F:cholest-4-en-3-one 26-monooxygenase activity"/>
    <property type="evidence" value="ECO:0007669"/>
    <property type="project" value="TreeGrafter"/>
</dbReference>
<dbReference type="SUPFAM" id="SSF48264">
    <property type="entry name" value="Cytochrome P450"/>
    <property type="match status" value="1"/>
</dbReference>
<name>A0A2U3PCB6_9MYCO</name>
<dbReference type="Gene3D" id="1.10.630.10">
    <property type="entry name" value="Cytochrome P450"/>
    <property type="match status" value="1"/>
</dbReference>
<evidence type="ECO:0000256" key="6">
    <source>
        <dbReference type="ARBA" id="ARBA00023004"/>
    </source>
</evidence>
<dbReference type="InterPro" id="IPR036396">
    <property type="entry name" value="Cyt_P450_sf"/>
</dbReference>
<dbReference type="AlphaFoldDB" id="A0A2U3PCB6"/>
<evidence type="ECO:0000256" key="4">
    <source>
        <dbReference type="ARBA" id="ARBA00022723"/>
    </source>
</evidence>
<keyword evidence="7" id="KW-0503">Monooxygenase</keyword>
<dbReference type="PRINTS" id="PR00359">
    <property type="entry name" value="BP450"/>
</dbReference>
<dbReference type="Pfam" id="PF00067">
    <property type="entry name" value="p450"/>
    <property type="match status" value="1"/>
</dbReference>
<dbReference type="Proteomes" id="UP000240424">
    <property type="component" value="Unassembled WGS sequence"/>
</dbReference>
<reference evidence="8 9" key="1">
    <citation type="submission" date="2017-01" db="EMBL/GenBank/DDBJ databases">
        <authorList>
            <consortium name="Urmite Genomes"/>
        </authorList>
    </citation>
    <scope>NUCLEOTIDE SEQUENCE [LARGE SCALE GENOMIC DNA]</scope>
    <source>
        <strain evidence="8 9">AB215</strain>
    </source>
</reference>
<dbReference type="InterPro" id="IPR002397">
    <property type="entry name" value="Cyt_P450_B"/>
</dbReference>
<keyword evidence="9" id="KW-1185">Reference proteome</keyword>
<dbReference type="STRING" id="1841861.GCA_900157365_01932"/>
<dbReference type="GO" id="GO:0006707">
    <property type="term" value="P:cholesterol catabolic process"/>
    <property type="evidence" value="ECO:0007669"/>
    <property type="project" value="TreeGrafter"/>
</dbReference>
<keyword evidence="4" id="KW-0479">Metal-binding</keyword>
<keyword evidence="3" id="KW-0349">Heme</keyword>
<evidence type="ECO:0000313" key="8">
    <source>
        <dbReference type="EMBL" id="SPM41407.1"/>
    </source>
</evidence>
<sequence length="400" mass="45007">VTISQVVFDPFSDDFFNAPYETYRRMRDEAPVYYNNEYDFYALTRHADVAAGLKDFATFSSARGIDLEMVQSGQPVPPLVIMMDPPAHRRMRGLVNKVFTPRAIQRQQQMVTEQIERFLSAADPANFDVVQHFAALFPVEVITEMLGVPAELRQQVRLWLDKQLEREYGKIAMPEAGLQAGIETGLMYYNLVQDRRAQPRDDMISSLIAVEVEREDGTKTKLDDLEITGFASLLGGAGAETVTKLVGNAVVTFAEHPDQWQILLDDRGKIPAAIEELLRWEAPAQYVVRYSMKEIELHGTTIPAGKPVMLVVGSANRDERAFTDANTFDIERDRSEAQNLGMGYGVHSCLGAALARMESAIAIDKLLDFMPRYEIQHDGLKRVAMTNVIGWHNVPVRVVR</sequence>
<evidence type="ECO:0000256" key="2">
    <source>
        <dbReference type="ARBA" id="ARBA00010617"/>
    </source>
</evidence>
<dbReference type="GO" id="GO:0008395">
    <property type="term" value="F:steroid hydroxylase activity"/>
    <property type="evidence" value="ECO:0007669"/>
    <property type="project" value="TreeGrafter"/>
</dbReference>
<evidence type="ECO:0000256" key="5">
    <source>
        <dbReference type="ARBA" id="ARBA00023002"/>
    </source>
</evidence>
<keyword evidence="5" id="KW-0560">Oxidoreductase</keyword>
<dbReference type="GO" id="GO:0020037">
    <property type="term" value="F:heme binding"/>
    <property type="evidence" value="ECO:0007669"/>
    <property type="project" value="InterPro"/>
</dbReference>
<dbReference type="PANTHER" id="PTHR46696">
    <property type="entry name" value="P450, PUTATIVE (EUROFUNG)-RELATED"/>
    <property type="match status" value="1"/>
</dbReference>
<comment type="cofactor">
    <cofactor evidence="1">
        <name>heme</name>
        <dbReference type="ChEBI" id="CHEBI:30413"/>
    </cofactor>
</comment>